<comment type="similarity">
    <text evidence="1">Belongs to the short-chain dehydrogenases/reductases (SDR) family.</text>
</comment>
<accession>A0A815AUX2</accession>
<dbReference type="EMBL" id="CAJOBH010001110">
    <property type="protein sequence ID" value="CAF3836286.1"/>
    <property type="molecule type" value="Genomic_DNA"/>
</dbReference>
<name>A0A815AUX2_9BILA</name>
<evidence type="ECO:0000313" key="8">
    <source>
        <dbReference type="EMBL" id="CAF3839773.1"/>
    </source>
</evidence>
<dbReference type="PRINTS" id="PR00081">
    <property type="entry name" value="GDHRDH"/>
</dbReference>
<dbReference type="Gene3D" id="3.40.50.720">
    <property type="entry name" value="NAD(P)-binding Rossmann-like Domain"/>
    <property type="match status" value="1"/>
</dbReference>
<dbReference type="Proteomes" id="UP000663834">
    <property type="component" value="Unassembled WGS sequence"/>
</dbReference>
<dbReference type="OrthoDB" id="1933717at2759"/>
<protein>
    <submittedName>
        <fullName evidence="4">Uncharacterized protein</fullName>
    </submittedName>
</protein>
<gene>
    <name evidence="7" type="ORF">BYL167_LOCUS5005</name>
    <name evidence="4" type="ORF">CJN711_LOCUS15013</name>
    <name evidence="8" type="ORF">GIL414_LOCUS3313</name>
    <name evidence="5" type="ORF">KQP761_LOCUS14763</name>
    <name evidence="6" type="ORF">MBJ925_LOCUS24162</name>
</gene>
<keyword evidence="2" id="KW-0560">Oxidoreductase</keyword>
<dbReference type="EMBL" id="CAJNOW010007133">
    <property type="protein sequence ID" value="CAF1503895.1"/>
    <property type="molecule type" value="Genomic_DNA"/>
</dbReference>
<dbReference type="InterPro" id="IPR036291">
    <property type="entry name" value="NAD(P)-bd_dom_sf"/>
</dbReference>
<dbReference type="EMBL" id="CAJNOV010006829">
    <property type="protein sequence ID" value="CAF1261566.1"/>
    <property type="molecule type" value="Genomic_DNA"/>
</dbReference>
<keyword evidence="3" id="KW-1133">Transmembrane helix</keyword>
<dbReference type="PANTHER" id="PTHR44196">
    <property type="entry name" value="DEHYDROGENASE/REDUCTASE SDR FAMILY MEMBER 7B"/>
    <property type="match status" value="1"/>
</dbReference>
<evidence type="ECO:0000313" key="7">
    <source>
        <dbReference type="EMBL" id="CAF3836286.1"/>
    </source>
</evidence>
<dbReference type="Proteomes" id="UP000663824">
    <property type="component" value="Unassembled WGS sequence"/>
</dbReference>
<feature type="transmembrane region" description="Helical" evidence="3">
    <location>
        <begin position="268"/>
        <end position="297"/>
    </location>
</feature>
<dbReference type="GO" id="GO:0016491">
    <property type="term" value="F:oxidoreductase activity"/>
    <property type="evidence" value="ECO:0007669"/>
    <property type="project" value="UniProtKB-KW"/>
</dbReference>
<dbReference type="EMBL" id="CAJNRE010012503">
    <property type="protein sequence ID" value="CAF2111077.1"/>
    <property type="molecule type" value="Genomic_DNA"/>
</dbReference>
<dbReference type="SUPFAM" id="SSF51735">
    <property type="entry name" value="NAD(P)-binding Rossmann-fold domains"/>
    <property type="match status" value="1"/>
</dbReference>
<reference evidence="4" key="1">
    <citation type="submission" date="2021-02" db="EMBL/GenBank/DDBJ databases">
        <authorList>
            <person name="Nowell W R."/>
        </authorList>
    </citation>
    <scope>NUCLEOTIDE SEQUENCE</scope>
</reference>
<keyword evidence="3" id="KW-0472">Membrane</keyword>
<evidence type="ECO:0000313" key="9">
    <source>
        <dbReference type="Proteomes" id="UP000663855"/>
    </source>
</evidence>
<evidence type="ECO:0000313" key="6">
    <source>
        <dbReference type="EMBL" id="CAF2111077.1"/>
    </source>
</evidence>
<keyword evidence="3" id="KW-0812">Transmembrane</keyword>
<dbReference type="Proteomes" id="UP000681967">
    <property type="component" value="Unassembled WGS sequence"/>
</dbReference>
<dbReference type="InterPro" id="IPR002347">
    <property type="entry name" value="SDR_fam"/>
</dbReference>
<dbReference type="Proteomes" id="UP000663855">
    <property type="component" value="Unassembled WGS sequence"/>
</dbReference>
<dbReference type="EMBL" id="CAJOBJ010000714">
    <property type="protein sequence ID" value="CAF3839773.1"/>
    <property type="molecule type" value="Genomic_DNA"/>
</dbReference>
<sequence length="300" mass="34068">MLHFDDNLRLKLIAWFLQYPFYMVWFIIKFFLNKEEYAWDNIQAPQHPRILVITGASQGIGEGLVEYYCKHCPSCEIIVMISRSIEKLERVKQRFNSADQKKLLLYACDVTDADEMTRVLLDVHQTYGQVDIIFANAGVSFRQQLLVNNYEKAVRETFNININGVLNTVLPLIEIKGVKQIAIVSSQAAYAILTSPIYGTTKQCVLSLGFDLRRRLAKDNIAVNVISPGPIATPMLSGSNIETAVKSMSTKEAVKIIFHGLRRNEPEIVFPAFTGIFVYILSFLPICIAEPVAYYFLRKS</sequence>
<evidence type="ECO:0000256" key="1">
    <source>
        <dbReference type="ARBA" id="ARBA00006484"/>
    </source>
</evidence>
<comment type="caution">
    <text evidence="4">The sequence shown here is derived from an EMBL/GenBank/DDBJ whole genome shotgun (WGS) entry which is preliminary data.</text>
</comment>
<dbReference type="Proteomes" id="UP000681720">
    <property type="component" value="Unassembled WGS sequence"/>
</dbReference>
<dbReference type="GO" id="GO:0016020">
    <property type="term" value="C:membrane"/>
    <property type="evidence" value="ECO:0007669"/>
    <property type="project" value="TreeGrafter"/>
</dbReference>
<proteinExistence type="inferred from homology"/>
<organism evidence="4 9">
    <name type="scientific">Rotaria magnacalcarata</name>
    <dbReference type="NCBI Taxonomy" id="392030"/>
    <lineage>
        <taxon>Eukaryota</taxon>
        <taxon>Metazoa</taxon>
        <taxon>Spiralia</taxon>
        <taxon>Gnathifera</taxon>
        <taxon>Rotifera</taxon>
        <taxon>Eurotatoria</taxon>
        <taxon>Bdelloidea</taxon>
        <taxon>Philodinida</taxon>
        <taxon>Philodinidae</taxon>
        <taxon>Rotaria</taxon>
    </lineage>
</organism>
<dbReference type="AlphaFoldDB" id="A0A815AUX2"/>
<evidence type="ECO:0000256" key="2">
    <source>
        <dbReference type="ARBA" id="ARBA00023002"/>
    </source>
</evidence>
<evidence type="ECO:0000256" key="3">
    <source>
        <dbReference type="SAM" id="Phobius"/>
    </source>
</evidence>
<evidence type="ECO:0000313" key="4">
    <source>
        <dbReference type="EMBL" id="CAF1261566.1"/>
    </source>
</evidence>
<dbReference type="Pfam" id="PF00106">
    <property type="entry name" value="adh_short"/>
    <property type="match status" value="1"/>
</dbReference>
<dbReference type="PANTHER" id="PTHR44196:SF1">
    <property type="entry name" value="DEHYDROGENASE_REDUCTASE SDR FAMILY MEMBER 7B"/>
    <property type="match status" value="1"/>
</dbReference>
<evidence type="ECO:0000313" key="5">
    <source>
        <dbReference type="EMBL" id="CAF1503895.1"/>
    </source>
</evidence>